<evidence type="ECO:0000313" key="3">
    <source>
        <dbReference type="Proteomes" id="UP000240883"/>
    </source>
</evidence>
<accession>A0A2T2N6P0</accession>
<organism evidence="2 3">
    <name type="scientific">Corynespora cassiicola Philippines</name>
    <dbReference type="NCBI Taxonomy" id="1448308"/>
    <lineage>
        <taxon>Eukaryota</taxon>
        <taxon>Fungi</taxon>
        <taxon>Dikarya</taxon>
        <taxon>Ascomycota</taxon>
        <taxon>Pezizomycotina</taxon>
        <taxon>Dothideomycetes</taxon>
        <taxon>Pleosporomycetidae</taxon>
        <taxon>Pleosporales</taxon>
        <taxon>Corynesporascaceae</taxon>
        <taxon>Corynespora</taxon>
    </lineage>
</organism>
<feature type="region of interest" description="Disordered" evidence="1">
    <location>
        <begin position="153"/>
        <end position="188"/>
    </location>
</feature>
<evidence type="ECO:0000313" key="2">
    <source>
        <dbReference type="EMBL" id="PSN61083.1"/>
    </source>
</evidence>
<evidence type="ECO:0000256" key="1">
    <source>
        <dbReference type="SAM" id="MobiDB-lite"/>
    </source>
</evidence>
<dbReference type="Proteomes" id="UP000240883">
    <property type="component" value="Unassembled WGS sequence"/>
</dbReference>
<protein>
    <submittedName>
        <fullName evidence="2">Uncharacterized protein</fullName>
    </submittedName>
</protein>
<dbReference type="EMBL" id="KZ678146">
    <property type="protein sequence ID" value="PSN61083.1"/>
    <property type="molecule type" value="Genomic_DNA"/>
</dbReference>
<keyword evidence="3" id="KW-1185">Reference proteome</keyword>
<name>A0A2T2N6P0_CORCC</name>
<sequence length="188" mass="21241">MLTQEEKTPPPTGSTIVISSSPNQDSALITTYGSLKGKIGKEYARLVECGACEVIARWAGMIFLRKEARGKGEIFEAVLNKLGGIMTQIDGDLERNICLHPKDIVKMTLAFNEFSELVQKHLTKEQPIIRELSYFDDLLKKLMENSIIAESLGHNEESKKRKHNDEDGVDQREPTHKIRRRSPEGQLH</sequence>
<dbReference type="AlphaFoldDB" id="A0A2T2N6P0"/>
<gene>
    <name evidence="2" type="ORF">BS50DRAFT_652743</name>
</gene>
<reference evidence="2 3" key="1">
    <citation type="journal article" date="2018" name="Front. Microbiol.">
        <title>Genome-Wide Analysis of Corynespora cassiicola Leaf Fall Disease Putative Effectors.</title>
        <authorList>
            <person name="Lopez D."/>
            <person name="Ribeiro S."/>
            <person name="Label P."/>
            <person name="Fumanal B."/>
            <person name="Venisse J.S."/>
            <person name="Kohler A."/>
            <person name="de Oliveira R.R."/>
            <person name="Labutti K."/>
            <person name="Lipzen A."/>
            <person name="Lail K."/>
            <person name="Bauer D."/>
            <person name="Ohm R.A."/>
            <person name="Barry K.W."/>
            <person name="Spatafora J."/>
            <person name="Grigoriev I.V."/>
            <person name="Martin F.M."/>
            <person name="Pujade-Renaud V."/>
        </authorList>
    </citation>
    <scope>NUCLEOTIDE SEQUENCE [LARGE SCALE GENOMIC DNA]</scope>
    <source>
        <strain evidence="2 3">Philippines</strain>
    </source>
</reference>
<proteinExistence type="predicted"/>